<keyword evidence="3" id="KW-0342">GTP-binding</keyword>
<evidence type="ECO:0000256" key="1">
    <source>
        <dbReference type="ARBA" id="ARBA00022741"/>
    </source>
</evidence>
<dbReference type="InterPro" id="IPR020568">
    <property type="entry name" value="Ribosomal_Su5_D2-typ_SF"/>
</dbReference>
<dbReference type="PANTHER" id="PTHR43636:SF2">
    <property type="entry name" value="ELONGATION FACTOR G, MITOCHONDRIAL"/>
    <property type="match status" value="1"/>
</dbReference>
<dbReference type="AlphaFoldDB" id="W1YI26"/>
<feature type="domain" description="Translation elongation factor EFG/EF2" evidence="4">
    <location>
        <begin position="1"/>
        <end position="68"/>
    </location>
</feature>
<accession>W1YI26</accession>
<dbReference type="Pfam" id="PF03764">
    <property type="entry name" value="EFG_IV"/>
    <property type="match status" value="1"/>
</dbReference>
<proteinExistence type="predicted"/>
<sequence length="68" mass="7285">GSAETESKYKKQSGGHGQYGHVKIQVDPLYDGSEFAFVDKIFGGAVPKQYIPAVEKGAKETLDKGLIA</sequence>
<dbReference type="SUPFAM" id="SSF54211">
    <property type="entry name" value="Ribosomal protein S5 domain 2-like"/>
    <property type="match status" value="1"/>
</dbReference>
<dbReference type="GO" id="GO:0005525">
    <property type="term" value="F:GTP binding"/>
    <property type="evidence" value="ECO:0007669"/>
    <property type="project" value="UniProtKB-KW"/>
</dbReference>
<dbReference type="GO" id="GO:0003746">
    <property type="term" value="F:translation elongation factor activity"/>
    <property type="evidence" value="ECO:0007669"/>
    <property type="project" value="UniProtKB-KW"/>
</dbReference>
<keyword evidence="5" id="KW-0251">Elongation factor</keyword>
<name>W1YI26_9ZZZZ</name>
<dbReference type="Gene3D" id="3.30.230.10">
    <property type="match status" value="1"/>
</dbReference>
<dbReference type="EMBL" id="AZMM01003906">
    <property type="protein sequence ID" value="ETJ42127.1"/>
    <property type="molecule type" value="Genomic_DNA"/>
</dbReference>
<dbReference type="SMART" id="SM00889">
    <property type="entry name" value="EFG_IV"/>
    <property type="match status" value="1"/>
</dbReference>
<organism evidence="5">
    <name type="scientific">human gut metagenome</name>
    <dbReference type="NCBI Taxonomy" id="408170"/>
    <lineage>
        <taxon>unclassified sequences</taxon>
        <taxon>metagenomes</taxon>
        <taxon>organismal metagenomes</taxon>
    </lineage>
</organism>
<dbReference type="InterPro" id="IPR005517">
    <property type="entry name" value="Transl_elong_EFG/EF2_IV"/>
</dbReference>
<dbReference type="GO" id="GO:0003924">
    <property type="term" value="F:GTPase activity"/>
    <property type="evidence" value="ECO:0007669"/>
    <property type="project" value="TreeGrafter"/>
</dbReference>
<dbReference type="InterPro" id="IPR014721">
    <property type="entry name" value="Ribsml_uS5_D2-typ_fold_subgr"/>
</dbReference>
<evidence type="ECO:0000256" key="3">
    <source>
        <dbReference type="ARBA" id="ARBA00023134"/>
    </source>
</evidence>
<dbReference type="PANTHER" id="PTHR43636">
    <property type="entry name" value="ELONGATION FACTOR G, MITOCHONDRIAL"/>
    <property type="match status" value="1"/>
</dbReference>
<evidence type="ECO:0000259" key="4">
    <source>
        <dbReference type="SMART" id="SM00889"/>
    </source>
</evidence>
<reference evidence="5" key="1">
    <citation type="submission" date="2013-12" db="EMBL/GenBank/DDBJ databases">
        <title>A Varibaculum cambriense genome reconstructed from a premature infant gut community with otherwise low bacterial novelty that shifts toward anaerobic metabolism during the third week of life.</title>
        <authorList>
            <person name="Brown C.T."/>
            <person name="Sharon I."/>
            <person name="Thomas B.C."/>
            <person name="Castelle C.J."/>
            <person name="Morowitz M.J."/>
            <person name="Banfield J.F."/>
        </authorList>
    </citation>
    <scope>NUCLEOTIDE SEQUENCE</scope>
</reference>
<keyword evidence="2" id="KW-0648">Protein biosynthesis</keyword>
<feature type="non-terminal residue" evidence="5">
    <location>
        <position position="68"/>
    </location>
</feature>
<comment type="caution">
    <text evidence="5">The sequence shown here is derived from an EMBL/GenBank/DDBJ whole genome shotgun (WGS) entry which is preliminary data.</text>
</comment>
<gene>
    <name evidence="5" type="ORF">Q604_UNBC03906G0001</name>
</gene>
<evidence type="ECO:0000313" key="5">
    <source>
        <dbReference type="EMBL" id="ETJ42127.1"/>
    </source>
</evidence>
<evidence type="ECO:0000256" key="2">
    <source>
        <dbReference type="ARBA" id="ARBA00022917"/>
    </source>
</evidence>
<feature type="non-terminal residue" evidence="5">
    <location>
        <position position="1"/>
    </location>
</feature>
<keyword evidence="1" id="KW-0547">Nucleotide-binding</keyword>
<protein>
    <submittedName>
        <fullName evidence="5">Translation elongation factor G</fullName>
    </submittedName>
</protein>